<evidence type="ECO:0000256" key="5">
    <source>
        <dbReference type="SAM" id="Phobius"/>
    </source>
</evidence>
<dbReference type="InterPro" id="IPR001107">
    <property type="entry name" value="Band_7"/>
</dbReference>
<reference evidence="7 8" key="1">
    <citation type="submission" date="2015-08" db="EMBL/GenBank/DDBJ databases">
        <title>Ancestral chromatin configuration constrains chromatin evolution on differentiating sex chromosomes in Drosophila.</title>
        <authorList>
            <person name="Zhou Q."/>
            <person name="Bachtrog D."/>
        </authorList>
    </citation>
    <scope>NUCLEOTIDE SEQUENCE [LARGE SCALE GENOMIC DNA]</scope>
    <source>
        <tissue evidence="7">Whole larvae</tissue>
    </source>
</reference>
<dbReference type="Proteomes" id="UP000494163">
    <property type="component" value="Chromosome X"/>
</dbReference>
<dbReference type="GO" id="GO:0005886">
    <property type="term" value="C:plasma membrane"/>
    <property type="evidence" value="ECO:0007669"/>
    <property type="project" value="InterPro"/>
</dbReference>
<evidence type="ECO:0000256" key="3">
    <source>
        <dbReference type="ARBA" id="ARBA00023136"/>
    </source>
</evidence>
<comment type="similarity">
    <text evidence="2">Belongs to the band 7/mec-2 family.</text>
</comment>
<dbReference type="PANTHER" id="PTHR10264:SF19">
    <property type="entry name" value="AT06885P-RELATED"/>
    <property type="match status" value="1"/>
</dbReference>
<dbReference type="SUPFAM" id="SSF117892">
    <property type="entry name" value="Band 7/SPFH domain"/>
    <property type="match status" value="1"/>
</dbReference>
<dbReference type="PANTHER" id="PTHR10264">
    <property type="entry name" value="BAND 7 PROTEIN-RELATED"/>
    <property type="match status" value="1"/>
</dbReference>
<dbReference type="FunFam" id="3.30.479.30:FF:000002">
    <property type="entry name" value="band 7 protein AGAP004871"/>
    <property type="match status" value="1"/>
</dbReference>
<dbReference type="EMBL" id="CP012528">
    <property type="protein sequence ID" value="ALC48940.1"/>
    <property type="molecule type" value="Genomic_DNA"/>
</dbReference>
<keyword evidence="3 5" id="KW-0472">Membrane</keyword>
<feature type="compositionally biased region" description="Polar residues" evidence="4">
    <location>
        <begin position="289"/>
        <end position="298"/>
    </location>
</feature>
<keyword evidence="5" id="KW-1133">Transmembrane helix</keyword>
<dbReference type="Pfam" id="PF01145">
    <property type="entry name" value="Band_7"/>
    <property type="match status" value="1"/>
</dbReference>
<comment type="subcellular location">
    <subcellularLocation>
        <location evidence="1">Membrane</location>
    </subcellularLocation>
</comment>
<dbReference type="PROSITE" id="PS01270">
    <property type="entry name" value="BAND_7"/>
    <property type="match status" value="1"/>
</dbReference>
<dbReference type="InterPro" id="IPR036013">
    <property type="entry name" value="Band_7/SPFH_dom_sf"/>
</dbReference>
<accession>A0A0M4ERW9</accession>
<keyword evidence="5" id="KW-0812">Transmembrane</keyword>
<evidence type="ECO:0000313" key="7">
    <source>
        <dbReference type="EMBL" id="ALC48940.1"/>
    </source>
</evidence>
<dbReference type="SMART" id="SM00244">
    <property type="entry name" value="PHB"/>
    <property type="match status" value="1"/>
</dbReference>
<proteinExistence type="inferred from homology"/>
<feature type="region of interest" description="Disordered" evidence="4">
    <location>
        <begin position="289"/>
        <end position="365"/>
    </location>
</feature>
<evidence type="ECO:0000256" key="4">
    <source>
        <dbReference type="SAM" id="MobiDB-lite"/>
    </source>
</evidence>
<keyword evidence="8" id="KW-1185">Reference proteome</keyword>
<organism evidence="7 8">
    <name type="scientific">Drosophila busckii</name>
    <name type="common">Fruit fly</name>
    <dbReference type="NCBI Taxonomy" id="30019"/>
    <lineage>
        <taxon>Eukaryota</taxon>
        <taxon>Metazoa</taxon>
        <taxon>Ecdysozoa</taxon>
        <taxon>Arthropoda</taxon>
        <taxon>Hexapoda</taxon>
        <taxon>Insecta</taxon>
        <taxon>Pterygota</taxon>
        <taxon>Neoptera</taxon>
        <taxon>Endopterygota</taxon>
        <taxon>Diptera</taxon>
        <taxon>Brachycera</taxon>
        <taxon>Muscomorpha</taxon>
        <taxon>Ephydroidea</taxon>
        <taxon>Drosophilidae</taxon>
        <taxon>Drosophila</taxon>
    </lineage>
</organism>
<gene>
    <name evidence="7" type="ORF">Dbus_chrXg796</name>
</gene>
<dbReference type="InterPro" id="IPR001972">
    <property type="entry name" value="Stomatin_HflK_fam"/>
</dbReference>
<evidence type="ECO:0000259" key="6">
    <source>
        <dbReference type="SMART" id="SM00244"/>
    </source>
</evidence>
<dbReference type="Gene3D" id="3.30.479.30">
    <property type="entry name" value="Band 7 domain"/>
    <property type="match status" value="1"/>
</dbReference>
<feature type="region of interest" description="Disordered" evidence="4">
    <location>
        <begin position="485"/>
        <end position="507"/>
    </location>
</feature>
<dbReference type="PRINTS" id="PR00721">
    <property type="entry name" value="STOMATIN"/>
</dbReference>
<dbReference type="InterPro" id="IPR043202">
    <property type="entry name" value="Band-7_stomatin-like"/>
</dbReference>
<dbReference type="STRING" id="30019.A0A0M4ERW9"/>
<sequence length="558" mass="61834">MHPASPHQHRARLNVSNAAGQTQSSNLLHTPAQQQHTVQINPTSHTYQGLKTSENDDMGCVELLATAISVLLMVLTFPISVFICFKVVSEYERAVIFRMGRLRSGGARGPGVFFVLPCVDDYYPVDLRTVSFDVPPQEVLSKDSVTVTVDAVVYYRISDPLKAVIQVSNYSHSTRLLAATTLRNVLGTRNLSELLTERETISHTMQMSLDEATDPWGVKVERVEIKDVSLPTALQRAMAAEAEAAREARAKTKNSDKCLHKNLAGMSSKLDFGALGTLLFEPRVPGCQKSTQTSQCSVQPAAAGGEPGKGRSKAALTGDHSSLRTKLSCTPGKKKEVKEEQQQQSGSPCSRHRRRPMRQERDGAQKNHVLFVNSNFGQSSSALCQVKSCKRNFMHNHDLCTTTSDSLSIRSRQQRPISSSSGENLRKMVSSQIAMQNVLHKSMVQINKYYDELLLSNSELKLSSLERISRGAQTIAAVRRELSRRRASAKSVSSPGPSKCQTDNGAEDMVNSKVIEPMIRRIQRMYLHNLVDQMAIIRDLERVPSRVREVYKSAGKKE</sequence>
<feature type="compositionally biased region" description="Polar residues" evidence="4">
    <location>
        <begin position="495"/>
        <end position="504"/>
    </location>
</feature>
<feature type="transmembrane region" description="Helical" evidence="5">
    <location>
        <begin position="63"/>
        <end position="88"/>
    </location>
</feature>
<dbReference type="SMR" id="A0A0M4ERW9"/>
<evidence type="ECO:0000313" key="8">
    <source>
        <dbReference type="Proteomes" id="UP000494163"/>
    </source>
</evidence>
<dbReference type="InterPro" id="IPR018080">
    <property type="entry name" value="Band_7/stomatin-like_CS"/>
</dbReference>
<protein>
    <submittedName>
        <fullName evidence="7">CG33253</fullName>
    </submittedName>
</protein>
<evidence type="ECO:0000256" key="1">
    <source>
        <dbReference type="ARBA" id="ARBA00004370"/>
    </source>
</evidence>
<dbReference type="OrthoDB" id="7989813at2759"/>
<feature type="domain" description="Band 7" evidence="6">
    <location>
        <begin position="83"/>
        <end position="242"/>
    </location>
</feature>
<name>A0A0M4ERW9_DROBS</name>
<evidence type="ECO:0000256" key="2">
    <source>
        <dbReference type="ARBA" id="ARBA00008164"/>
    </source>
</evidence>
<dbReference type="AlphaFoldDB" id="A0A0M4ERW9"/>